<evidence type="ECO:0008006" key="3">
    <source>
        <dbReference type="Google" id="ProtNLM"/>
    </source>
</evidence>
<keyword evidence="2" id="KW-1185">Reference proteome</keyword>
<dbReference type="SUPFAM" id="SSF103473">
    <property type="entry name" value="MFS general substrate transporter"/>
    <property type="match status" value="1"/>
</dbReference>
<accession>A0A3A8QJH4</accession>
<protein>
    <recommendedName>
        <fullName evidence="3">MFS transporter</fullName>
    </recommendedName>
</protein>
<organism evidence="1 2">
    <name type="scientific">Corallococcus llansteffanensis</name>
    <dbReference type="NCBI Taxonomy" id="2316731"/>
    <lineage>
        <taxon>Bacteria</taxon>
        <taxon>Pseudomonadati</taxon>
        <taxon>Myxococcota</taxon>
        <taxon>Myxococcia</taxon>
        <taxon>Myxococcales</taxon>
        <taxon>Cystobacterineae</taxon>
        <taxon>Myxococcaceae</taxon>
        <taxon>Corallococcus</taxon>
    </lineage>
</organism>
<evidence type="ECO:0000313" key="1">
    <source>
        <dbReference type="EMBL" id="RKH68909.1"/>
    </source>
</evidence>
<dbReference type="Proteomes" id="UP000272888">
    <property type="component" value="Unassembled WGS sequence"/>
</dbReference>
<comment type="caution">
    <text evidence="1">The sequence shown here is derived from an EMBL/GenBank/DDBJ whole genome shotgun (WGS) entry which is preliminary data.</text>
</comment>
<proteinExistence type="predicted"/>
<reference evidence="2" key="1">
    <citation type="submission" date="2018-09" db="EMBL/GenBank/DDBJ databases">
        <authorList>
            <person name="Livingstone P.G."/>
            <person name="Whitworth D.E."/>
        </authorList>
    </citation>
    <scope>NUCLEOTIDE SEQUENCE [LARGE SCALE GENOMIC DNA]</scope>
    <source>
        <strain evidence="2">CA051B</strain>
    </source>
</reference>
<dbReference type="EMBL" id="RAWB01000003">
    <property type="protein sequence ID" value="RKH68909.1"/>
    <property type="molecule type" value="Genomic_DNA"/>
</dbReference>
<dbReference type="InterPro" id="IPR036259">
    <property type="entry name" value="MFS_trans_sf"/>
</dbReference>
<name>A0A3A8QJH4_9BACT</name>
<dbReference type="AlphaFoldDB" id="A0A3A8QJH4"/>
<evidence type="ECO:0000313" key="2">
    <source>
        <dbReference type="Proteomes" id="UP000272888"/>
    </source>
</evidence>
<sequence>MFALGFLIRPVGCWLMGLYADLRGRRSALTLSVTLMCLGSPRCRGHCSVTESVMVRQTPWYGRRPRPSSFSAVAGVAGLSRARHLPLHIGGWGAPFRR</sequence>
<gene>
    <name evidence="1" type="ORF">D7V93_00645</name>
</gene>